<dbReference type="RefSeq" id="WP_011900973.1">
    <property type="nucleotide sequence ID" value="NZ_JAAVJF010000002.1"/>
</dbReference>
<dbReference type="OMA" id="NFDQPGI"/>
<proteinExistence type="predicted"/>
<feature type="domain" description="ACT" evidence="1">
    <location>
        <begin position="20"/>
        <end position="93"/>
    </location>
</feature>
<dbReference type="InterPro" id="IPR002912">
    <property type="entry name" value="ACT_dom"/>
</dbReference>
<gene>
    <name evidence="2" type="ORF">HC235_04435</name>
</gene>
<dbReference type="GeneID" id="5055428"/>
<sequence>MLKREIFLIANGTGAKLGEFLIELNFDQPGILATLSNIFAEHDVNVINVAIDSSRLTIHYIVDLAVVADDQLKEIPKQLQMFAFVKKVRYRTSNAPLFVPRWITHVINGKPALSLEKELVAYLNDPSKLAEEIAKRDAKTVKELAHAVDPVTLEEAIYIAQLRGLLSVEATEVKQGRLRARLCNLAHPIARRYLEVFTTEIGASAKLAEEGPCLVLES</sequence>
<dbReference type="PROSITE" id="PS51671">
    <property type="entry name" value="ACT"/>
    <property type="match status" value="1"/>
</dbReference>
<evidence type="ECO:0000313" key="3">
    <source>
        <dbReference type="Proteomes" id="UP000554766"/>
    </source>
</evidence>
<accession>A0A7L4P8A4</accession>
<dbReference type="InterPro" id="IPR045865">
    <property type="entry name" value="ACT-like_dom_sf"/>
</dbReference>
<dbReference type="AlphaFoldDB" id="A0A7L4P8A4"/>
<dbReference type="CDD" id="cd02116">
    <property type="entry name" value="ACT"/>
    <property type="match status" value="1"/>
</dbReference>
<evidence type="ECO:0000313" key="2">
    <source>
        <dbReference type="EMBL" id="NYR15208.1"/>
    </source>
</evidence>
<reference evidence="2 3" key="1">
    <citation type="journal article" date="2020" name="Nat. Commun.">
        <title>The structures of two archaeal type IV pili illuminate evolutionary relationships.</title>
        <authorList>
            <person name="Wang F."/>
            <person name="Baquero D.P."/>
            <person name="Su Z."/>
            <person name="Beltran L.C."/>
            <person name="Prangishvili D."/>
            <person name="Krupovic M."/>
            <person name="Egelman E.H."/>
        </authorList>
    </citation>
    <scope>NUCLEOTIDE SEQUENCE [LARGE SCALE GENOMIC DNA]</scope>
    <source>
        <strain evidence="2 3">2GA</strain>
    </source>
</reference>
<dbReference type="SUPFAM" id="SSF55021">
    <property type="entry name" value="ACT-like"/>
    <property type="match status" value="1"/>
</dbReference>
<dbReference type="Pfam" id="PF01842">
    <property type="entry name" value="ACT"/>
    <property type="match status" value="1"/>
</dbReference>
<comment type="caution">
    <text evidence="2">The sequence shown here is derived from an EMBL/GenBank/DDBJ whole genome shotgun (WGS) entry which is preliminary data.</text>
</comment>
<dbReference type="Proteomes" id="UP000554766">
    <property type="component" value="Unassembled WGS sequence"/>
</dbReference>
<keyword evidence="3" id="KW-1185">Reference proteome</keyword>
<evidence type="ECO:0000259" key="1">
    <source>
        <dbReference type="PROSITE" id="PS51671"/>
    </source>
</evidence>
<dbReference type="EMBL" id="JAAVJF010000002">
    <property type="protein sequence ID" value="NYR15208.1"/>
    <property type="molecule type" value="Genomic_DNA"/>
</dbReference>
<organism evidence="2 3">
    <name type="scientific">Pyrobaculum arsenaticum</name>
    <dbReference type="NCBI Taxonomy" id="121277"/>
    <lineage>
        <taxon>Archaea</taxon>
        <taxon>Thermoproteota</taxon>
        <taxon>Thermoprotei</taxon>
        <taxon>Thermoproteales</taxon>
        <taxon>Thermoproteaceae</taxon>
        <taxon>Pyrobaculum</taxon>
    </lineage>
</organism>
<protein>
    <submittedName>
        <fullName evidence="2">ACT domain-containing protein</fullName>
    </submittedName>
</protein>
<name>A0A7L4P8A4_9CREN</name>
<dbReference type="Gene3D" id="3.30.70.260">
    <property type="match status" value="1"/>
</dbReference>